<evidence type="ECO:0000256" key="1">
    <source>
        <dbReference type="ARBA" id="ARBA00001947"/>
    </source>
</evidence>
<comment type="cofactor">
    <cofactor evidence="1">
        <name>Zn(2+)</name>
        <dbReference type="ChEBI" id="CHEBI:29105"/>
    </cofactor>
</comment>
<evidence type="ECO:0000256" key="9">
    <source>
        <dbReference type="ARBA" id="ARBA00030044"/>
    </source>
</evidence>
<protein>
    <recommendedName>
        <fullName evidence="4">Phosphate propanoyltransferase</fullName>
        <ecNumber evidence="3">2.3.1.222</ecNumber>
    </recommendedName>
    <alternativeName>
        <fullName evidence="10">Phosphate acyltransferase PduL</fullName>
    </alternativeName>
    <alternativeName>
        <fullName evidence="9">Phosphotransacylase PduL</fullName>
    </alternativeName>
    <alternativeName>
        <fullName evidence="11">Propanediol utilization protein PduL</fullName>
    </alternativeName>
</protein>
<dbReference type="Proteomes" id="UP000176593">
    <property type="component" value="Unassembled WGS sequence"/>
</dbReference>
<dbReference type="AlphaFoldDB" id="A0A1F7VC13"/>
<evidence type="ECO:0000256" key="5">
    <source>
        <dbReference type="ARBA" id="ARBA00022679"/>
    </source>
</evidence>
<keyword evidence="6" id="KW-0479">Metal-binding</keyword>
<accession>A0A1F7VC13</accession>
<evidence type="ECO:0000313" key="12">
    <source>
        <dbReference type="EMBL" id="OGL87971.1"/>
    </source>
</evidence>
<sequence length="187" mass="20867">MFIPLVIQHRHVHLSKKDLRQLFGDEKSLEIESELEHKGQYLYRETVNVEGKTGVIESVRILGPSRSSTQVELSITDAFAIGLNAPTRQSGDLSRAATCKLIGPAGSVRATSSVIVPARHLHCSDRVAKKLRLKNHHVVTLRHAEKSDVVLSHVFVRVHPTFALELHLTSDEAAHHWLHSGDLFELC</sequence>
<evidence type="ECO:0000256" key="8">
    <source>
        <dbReference type="ARBA" id="ARBA00023315"/>
    </source>
</evidence>
<organism evidence="12 13">
    <name type="scientific">Candidatus Uhrbacteria bacterium RIFCSPLOWO2_02_FULL_48_18</name>
    <dbReference type="NCBI Taxonomy" id="1802408"/>
    <lineage>
        <taxon>Bacteria</taxon>
        <taxon>Candidatus Uhriibacteriota</taxon>
    </lineage>
</organism>
<evidence type="ECO:0000256" key="11">
    <source>
        <dbReference type="ARBA" id="ARBA00033077"/>
    </source>
</evidence>
<keyword evidence="5" id="KW-0808">Transferase</keyword>
<reference evidence="12 13" key="1">
    <citation type="journal article" date="2016" name="Nat. Commun.">
        <title>Thousands of microbial genomes shed light on interconnected biogeochemical processes in an aquifer system.</title>
        <authorList>
            <person name="Anantharaman K."/>
            <person name="Brown C.T."/>
            <person name="Hug L.A."/>
            <person name="Sharon I."/>
            <person name="Castelle C.J."/>
            <person name="Probst A.J."/>
            <person name="Thomas B.C."/>
            <person name="Singh A."/>
            <person name="Wilkins M.J."/>
            <person name="Karaoz U."/>
            <person name="Brodie E.L."/>
            <person name="Williams K.H."/>
            <person name="Hubbard S.S."/>
            <person name="Banfield J.F."/>
        </authorList>
    </citation>
    <scope>NUCLEOTIDE SEQUENCE [LARGE SCALE GENOMIC DNA]</scope>
</reference>
<dbReference type="GO" id="GO:0016747">
    <property type="term" value="F:acyltransferase activity, transferring groups other than amino-acyl groups"/>
    <property type="evidence" value="ECO:0007669"/>
    <property type="project" value="InterPro"/>
</dbReference>
<dbReference type="EMBL" id="MGEQ01000002">
    <property type="protein sequence ID" value="OGL87971.1"/>
    <property type="molecule type" value="Genomic_DNA"/>
</dbReference>
<dbReference type="GO" id="GO:0046872">
    <property type="term" value="F:metal ion binding"/>
    <property type="evidence" value="ECO:0007669"/>
    <property type="project" value="UniProtKB-KW"/>
</dbReference>
<comment type="similarity">
    <text evidence="2">Belongs to the PduL family.</text>
</comment>
<evidence type="ECO:0000256" key="6">
    <source>
        <dbReference type="ARBA" id="ARBA00022723"/>
    </source>
</evidence>
<evidence type="ECO:0000256" key="10">
    <source>
        <dbReference type="ARBA" id="ARBA00030939"/>
    </source>
</evidence>
<comment type="caution">
    <text evidence="12">The sequence shown here is derived from an EMBL/GenBank/DDBJ whole genome shotgun (WGS) entry which is preliminary data.</text>
</comment>
<dbReference type="EC" id="2.3.1.222" evidence="3"/>
<dbReference type="PANTHER" id="PTHR39453:SF1">
    <property type="entry name" value="PHOSPHATE PROPANOYLTRANSFERASE"/>
    <property type="match status" value="1"/>
</dbReference>
<evidence type="ECO:0000313" key="13">
    <source>
        <dbReference type="Proteomes" id="UP000176593"/>
    </source>
</evidence>
<dbReference type="InterPro" id="IPR008300">
    <property type="entry name" value="PTAC"/>
</dbReference>
<dbReference type="PANTHER" id="PTHR39453">
    <property type="entry name" value="PHOSPHATE PROPANOYLTRANSFERASE"/>
    <property type="match status" value="1"/>
</dbReference>
<gene>
    <name evidence="12" type="ORF">A3I41_02580</name>
</gene>
<dbReference type="Pfam" id="PF06130">
    <property type="entry name" value="PTAC"/>
    <property type="match status" value="1"/>
</dbReference>
<evidence type="ECO:0000256" key="3">
    <source>
        <dbReference type="ARBA" id="ARBA00012206"/>
    </source>
</evidence>
<evidence type="ECO:0000256" key="7">
    <source>
        <dbReference type="ARBA" id="ARBA00022833"/>
    </source>
</evidence>
<evidence type="ECO:0000256" key="4">
    <source>
        <dbReference type="ARBA" id="ARBA00020837"/>
    </source>
</evidence>
<keyword evidence="8" id="KW-0012">Acyltransferase</keyword>
<name>A0A1F7VC13_9BACT</name>
<evidence type="ECO:0000256" key="2">
    <source>
        <dbReference type="ARBA" id="ARBA00007342"/>
    </source>
</evidence>
<proteinExistence type="inferred from homology"/>
<keyword evidence="7" id="KW-0862">Zinc</keyword>